<reference evidence="1" key="4">
    <citation type="submission" date="2025-09" db="UniProtKB">
        <authorList>
            <consortium name="Ensembl"/>
        </authorList>
    </citation>
    <scope>IDENTIFICATION</scope>
    <source>
        <strain evidence="1">C57BL/6J</strain>
    </source>
</reference>
<dbReference type="Ensembl" id="ENSMUST00000217726.2">
    <property type="protein sequence ID" value="ENSMUSP00000151456.2"/>
    <property type="gene ID" value="ENSMUSG00000020230.16"/>
</dbReference>
<dbReference type="ExpressionAtlas" id="A0A1W2P6Z3">
    <property type="expression patterns" value="baseline and differential"/>
</dbReference>
<dbReference type="Proteomes" id="UP000000589">
    <property type="component" value="Chromosome 10"/>
</dbReference>
<dbReference type="GeneTree" id="ENSGT00940000160683"/>
<protein>
    <submittedName>
        <fullName evidence="1">Protein arginine N-methyltransferase 2</fullName>
    </submittedName>
</protein>
<dbReference type="VEuPathDB" id="HostDB:ENSMUSG00000020230"/>
<organism evidence="1 3">
    <name type="scientific">Mus musculus</name>
    <name type="common">Mouse</name>
    <dbReference type="NCBI Taxonomy" id="10090"/>
    <lineage>
        <taxon>Eukaryota</taxon>
        <taxon>Metazoa</taxon>
        <taxon>Chordata</taxon>
        <taxon>Craniata</taxon>
        <taxon>Vertebrata</taxon>
        <taxon>Euteleostomi</taxon>
        <taxon>Mammalia</taxon>
        <taxon>Eutheria</taxon>
        <taxon>Euarchontoglires</taxon>
        <taxon>Glires</taxon>
        <taxon>Rodentia</taxon>
        <taxon>Myomorpha</taxon>
        <taxon>Muroidea</taxon>
        <taxon>Muridae</taxon>
        <taxon>Murinae</taxon>
        <taxon>Mus</taxon>
        <taxon>Mus</taxon>
    </lineage>
</organism>
<dbReference type="AGR" id="MGI:1316652"/>
<reference evidence="1 3" key="2">
    <citation type="journal article" date="2011" name="PLoS Biol.">
        <title>Modernizing reference genome assemblies.</title>
        <authorList>
            <person name="Church D.M."/>
            <person name="Schneider V.A."/>
            <person name="Graves T."/>
            <person name="Auger K."/>
            <person name="Cunningham F."/>
            <person name="Bouk N."/>
            <person name="Chen H.C."/>
            <person name="Agarwala R."/>
            <person name="McLaren W.M."/>
            <person name="Ritchie G.R."/>
            <person name="Albracht D."/>
            <person name="Kremitzki M."/>
            <person name="Rock S."/>
            <person name="Kotkiewicz H."/>
            <person name="Kremitzki C."/>
            <person name="Wollam A."/>
            <person name="Trani L."/>
            <person name="Fulton L."/>
            <person name="Fulton R."/>
            <person name="Matthews L."/>
            <person name="Whitehead S."/>
            <person name="Chow W."/>
            <person name="Torrance J."/>
            <person name="Dunn M."/>
            <person name="Harden G."/>
            <person name="Threadgold G."/>
            <person name="Wood J."/>
            <person name="Collins J."/>
            <person name="Heath P."/>
            <person name="Griffiths G."/>
            <person name="Pelan S."/>
            <person name="Grafham D."/>
            <person name="Eichler E.E."/>
            <person name="Weinstock G."/>
            <person name="Mardis E.R."/>
            <person name="Wilson R.K."/>
            <person name="Howe K."/>
            <person name="Flicek P."/>
            <person name="Hubbard T."/>
        </authorList>
    </citation>
    <scope>NUCLEOTIDE SEQUENCE [LARGE SCALE GENOMIC DNA]</scope>
    <source>
        <strain evidence="1 3">C57BL/6J</strain>
    </source>
</reference>
<gene>
    <name evidence="1 2" type="primary">Prmt2</name>
</gene>
<dbReference type="AlphaFoldDB" id="A0A1W2P6Z3"/>
<evidence type="ECO:0000313" key="2">
    <source>
        <dbReference type="MGI" id="MGI:1316652"/>
    </source>
</evidence>
<proteinExistence type="predicted"/>
<evidence type="ECO:0000313" key="1">
    <source>
        <dbReference type="Ensembl" id="ENSMUSP00000151456.2"/>
    </source>
</evidence>
<dbReference type="SMR" id="A0A1W2P6Z3"/>
<accession>A0A1W2P6Z3</accession>
<evidence type="ECO:0000313" key="3">
    <source>
        <dbReference type="Proteomes" id="UP000000589"/>
    </source>
</evidence>
<dbReference type="MGI" id="MGI:1316652">
    <property type="gene designation" value="Prmt2"/>
</dbReference>
<dbReference type="Bgee" id="ENSMUSG00000020230">
    <property type="expression patterns" value="Expressed in embryonic brain and 128 other cell types or tissues"/>
</dbReference>
<keyword evidence="3" id="KW-1185">Reference proteome</keyword>
<name>A0A1W2P6Z3_MOUSE</name>
<reference evidence="1" key="3">
    <citation type="submission" date="2025-08" db="UniProtKB">
        <authorList>
            <consortium name="Ensembl"/>
        </authorList>
    </citation>
    <scope>IDENTIFICATION</scope>
    <source>
        <strain evidence="1">C57BL/6J</strain>
    </source>
</reference>
<sequence length="127" mass="13935">MEAPGEGPCSESQVIPVLEEDPVDYGCEMQLLQDGAQLQLQLQPEEFVAIADYTATDETQLFERRKNSYPETNHGGLVVGRARRLLWLHPCEPPRQATGGIRPGGHLAGRGVLRQLWNSETSPGNVG</sequence>
<dbReference type="Antibodypedia" id="10796">
    <property type="antibodies" value="480 antibodies from 30 providers"/>
</dbReference>
<reference evidence="1 3" key="1">
    <citation type="journal article" date="2009" name="PLoS Biol.">
        <title>Lineage-specific biology revealed by a finished genome assembly of the mouse.</title>
        <authorList>
            <consortium name="Mouse Genome Sequencing Consortium"/>
            <person name="Church D.M."/>
            <person name="Goodstadt L."/>
            <person name="Hillier L.W."/>
            <person name="Zody M.C."/>
            <person name="Goldstein S."/>
            <person name="She X."/>
            <person name="Bult C.J."/>
            <person name="Agarwala R."/>
            <person name="Cherry J.L."/>
            <person name="DiCuccio M."/>
            <person name="Hlavina W."/>
            <person name="Kapustin Y."/>
            <person name="Meric P."/>
            <person name="Maglott D."/>
            <person name="Birtle Z."/>
            <person name="Marques A.C."/>
            <person name="Graves T."/>
            <person name="Zhou S."/>
            <person name="Teague B."/>
            <person name="Potamousis K."/>
            <person name="Churas C."/>
            <person name="Place M."/>
            <person name="Herschleb J."/>
            <person name="Runnheim R."/>
            <person name="Forrest D."/>
            <person name="Amos-Landgraf J."/>
            <person name="Schwartz D.C."/>
            <person name="Cheng Z."/>
            <person name="Lindblad-Toh K."/>
            <person name="Eichler E.E."/>
            <person name="Ponting C.P."/>
        </authorList>
    </citation>
    <scope>NUCLEOTIDE SEQUENCE [LARGE SCALE GENOMIC DNA]</scope>
    <source>
        <strain evidence="1 3">C57BL/6J</strain>
    </source>
</reference>